<dbReference type="OrthoDB" id="4173905at2759"/>
<accession>A0A8H6TV16</accession>
<dbReference type="EC" id="2.5.1.-" evidence="4"/>
<dbReference type="NCBIfam" id="TIGR00055">
    <property type="entry name" value="uppS"/>
    <property type="match status" value="1"/>
</dbReference>
<dbReference type="GO" id="GO:1904423">
    <property type="term" value="C:dehydrodolichyl diphosphate synthase complex"/>
    <property type="evidence" value="ECO:0007669"/>
    <property type="project" value="TreeGrafter"/>
</dbReference>
<reference evidence="5" key="1">
    <citation type="submission" date="2020-05" db="EMBL/GenBank/DDBJ databases">
        <title>Mycena genomes resolve the evolution of fungal bioluminescence.</title>
        <authorList>
            <person name="Tsai I.J."/>
        </authorList>
    </citation>
    <scope>NUCLEOTIDE SEQUENCE</scope>
    <source>
        <strain evidence="5">110903Hualien_Pintung</strain>
    </source>
</reference>
<dbReference type="SUPFAM" id="SSF64005">
    <property type="entry name" value="Undecaprenyl diphosphate synthase"/>
    <property type="match status" value="1"/>
</dbReference>
<dbReference type="PANTHER" id="PTHR10291">
    <property type="entry name" value="DEHYDRODOLICHYL DIPHOSPHATE SYNTHASE FAMILY MEMBER"/>
    <property type="match status" value="1"/>
</dbReference>
<comment type="caution">
    <text evidence="5">The sequence shown here is derived from an EMBL/GenBank/DDBJ whole genome shotgun (WGS) entry which is preliminary data.</text>
</comment>
<sequence>MLFRALSWLRAKATQRVERLLLYVLASGPIPQHVAFVMDGNRRYARLNHKAIAQGHSDGFLTLRRLLETCLRLHIRCVSVYAFAMDNFRRPPEEIDHLMHLAHDKLMEMSRHSDILEQYGVRLNVLGKTALLPEYVQEAIRHVEGVTRKNDRCALTAILNIHMSYSAQDEIATAVESTIQMALEDAESASDICITEKDIDAQLFTSLAASPPLEILVRTSGVKRLSDYMLWQCNENTQIHFVNAYWPDFSLWDFVPILLSYQRKAWGKQ</sequence>
<dbReference type="GO" id="GO:0005783">
    <property type="term" value="C:endoplasmic reticulum"/>
    <property type="evidence" value="ECO:0007669"/>
    <property type="project" value="TreeGrafter"/>
</dbReference>
<dbReference type="GO" id="GO:0045547">
    <property type="term" value="F:ditrans,polycis-polyprenyl diphosphate synthase [(2E,6E)-farnesyl diphosphate specific] activity"/>
    <property type="evidence" value="ECO:0007669"/>
    <property type="project" value="TreeGrafter"/>
</dbReference>
<evidence type="ECO:0000256" key="4">
    <source>
        <dbReference type="RuleBase" id="RU363018"/>
    </source>
</evidence>
<comment type="similarity">
    <text evidence="1 4">Belongs to the UPP synthase family.</text>
</comment>
<protein>
    <recommendedName>
        <fullName evidence="4">Alkyl transferase</fullName>
        <ecNumber evidence="4">2.5.1.-</ecNumber>
    </recommendedName>
</protein>
<keyword evidence="3" id="KW-0460">Magnesium</keyword>
<dbReference type="Gene3D" id="3.40.1180.10">
    <property type="entry name" value="Decaprenyl diphosphate synthase-like"/>
    <property type="match status" value="1"/>
</dbReference>
<dbReference type="InterPro" id="IPR018520">
    <property type="entry name" value="UPP_synth-like_CS"/>
</dbReference>
<dbReference type="Pfam" id="PF01255">
    <property type="entry name" value="Prenyltransf"/>
    <property type="match status" value="1"/>
</dbReference>
<keyword evidence="6" id="KW-1185">Reference proteome</keyword>
<organism evidence="5 6">
    <name type="scientific">Mycena chlorophos</name>
    <name type="common">Agaric fungus</name>
    <name type="synonym">Agaricus chlorophos</name>
    <dbReference type="NCBI Taxonomy" id="658473"/>
    <lineage>
        <taxon>Eukaryota</taxon>
        <taxon>Fungi</taxon>
        <taxon>Dikarya</taxon>
        <taxon>Basidiomycota</taxon>
        <taxon>Agaricomycotina</taxon>
        <taxon>Agaricomycetes</taxon>
        <taxon>Agaricomycetidae</taxon>
        <taxon>Agaricales</taxon>
        <taxon>Marasmiineae</taxon>
        <taxon>Mycenaceae</taxon>
        <taxon>Mycena</taxon>
    </lineage>
</organism>
<dbReference type="GO" id="GO:0016020">
    <property type="term" value="C:membrane"/>
    <property type="evidence" value="ECO:0007669"/>
    <property type="project" value="TreeGrafter"/>
</dbReference>
<name>A0A8H6TV16_MYCCL</name>
<evidence type="ECO:0000313" key="6">
    <source>
        <dbReference type="Proteomes" id="UP000613580"/>
    </source>
</evidence>
<dbReference type="FunFam" id="3.40.1180.10:FF:000005">
    <property type="entry name" value="Alkyl transferase"/>
    <property type="match status" value="1"/>
</dbReference>
<dbReference type="InterPro" id="IPR001441">
    <property type="entry name" value="UPP_synth-like"/>
</dbReference>
<dbReference type="CDD" id="cd00475">
    <property type="entry name" value="Cis_IPPS"/>
    <property type="match status" value="1"/>
</dbReference>
<evidence type="ECO:0000256" key="1">
    <source>
        <dbReference type="ARBA" id="ARBA00005432"/>
    </source>
</evidence>
<dbReference type="HAMAP" id="MF_01139">
    <property type="entry name" value="ISPT"/>
    <property type="match status" value="1"/>
</dbReference>
<keyword evidence="2 4" id="KW-0808">Transferase</keyword>
<evidence type="ECO:0000256" key="2">
    <source>
        <dbReference type="ARBA" id="ARBA00022679"/>
    </source>
</evidence>
<proteinExistence type="inferred from homology"/>
<dbReference type="PANTHER" id="PTHR10291:SF43">
    <property type="entry name" value="DEHYDRODOLICHYL DIPHOSPHATE SYNTHASE COMPLEX SUBUNIT DHDDS"/>
    <property type="match status" value="1"/>
</dbReference>
<evidence type="ECO:0000256" key="3">
    <source>
        <dbReference type="ARBA" id="ARBA00022842"/>
    </source>
</evidence>
<evidence type="ECO:0000313" key="5">
    <source>
        <dbReference type="EMBL" id="KAF7323262.1"/>
    </source>
</evidence>
<dbReference type="AlphaFoldDB" id="A0A8H6TV16"/>
<gene>
    <name evidence="5" type="ORF">HMN09_00107000</name>
</gene>
<dbReference type="Proteomes" id="UP000613580">
    <property type="component" value="Unassembled WGS sequence"/>
</dbReference>
<dbReference type="InterPro" id="IPR036424">
    <property type="entry name" value="UPP_synth-like_sf"/>
</dbReference>
<dbReference type="GO" id="GO:0016094">
    <property type="term" value="P:polyprenol biosynthetic process"/>
    <property type="evidence" value="ECO:0007669"/>
    <property type="project" value="TreeGrafter"/>
</dbReference>
<dbReference type="PROSITE" id="PS01066">
    <property type="entry name" value="UPP_SYNTHASE"/>
    <property type="match status" value="1"/>
</dbReference>
<dbReference type="EMBL" id="JACAZE010000001">
    <property type="protein sequence ID" value="KAF7323262.1"/>
    <property type="molecule type" value="Genomic_DNA"/>
</dbReference>
<dbReference type="GO" id="GO:0005811">
    <property type="term" value="C:lipid droplet"/>
    <property type="evidence" value="ECO:0007669"/>
    <property type="project" value="TreeGrafter"/>
</dbReference>